<accession>A0A0M8MV08</accession>
<dbReference type="Proteomes" id="UP000037751">
    <property type="component" value="Unassembled WGS sequence"/>
</dbReference>
<dbReference type="RefSeq" id="XP_017991783.1">
    <property type="nucleotide sequence ID" value="XM_018138341.1"/>
</dbReference>
<gene>
    <name evidence="1" type="ORF">Malapachy_3882</name>
</gene>
<evidence type="ECO:0000313" key="2">
    <source>
        <dbReference type="Proteomes" id="UP000037751"/>
    </source>
</evidence>
<dbReference type="GeneID" id="28730217"/>
<organism evidence="1 2">
    <name type="scientific">Malassezia pachydermatis</name>
    <dbReference type="NCBI Taxonomy" id="77020"/>
    <lineage>
        <taxon>Eukaryota</taxon>
        <taxon>Fungi</taxon>
        <taxon>Dikarya</taxon>
        <taxon>Basidiomycota</taxon>
        <taxon>Ustilaginomycotina</taxon>
        <taxon>Malasseziomycetes</taxon>
        <taxon>Malasseziales</taxon>
        <taxon>Malasseziaceae</taxon>
        <taxon>Malassezia</taxon>
    </lineage>
</organism>
<comment type="caution">
    <text evidence="1">The sequence shown here is derived from an EMBL/GenBank/DDBJ whole genome shotgun (WGS) entry which is preliminary data.</text>
</comment>
<dbReference type="OrthoDB" id="3361461at2759"/>
<protein>
    <recommendedName>
        <fullName evidence="3">Mediator of RNA polymerase II transcription subunit 8</fullName>
    </recommendedName>
</protein>
<name>A0A0M8MV08_9BASI</name>
<dbReference type="EMBL" id="LGAV01000004">
    <property type="protein sequence ID" value="KOS14151.1"/>
    <property type="molecule type" value="Genomic_DNA"/>
</dbReference>
<dbReference type="AlphaFoldDB" id="A0A0M8MV08"/>
<evidence type="ECO:0008006" key="3">
    <source>
        <dbReference type="Google" id="ProtNLM"/>
    </source>
</evidence>
<proteinExistence type="predicted"/>
<sequence>MTSLSSSSQGRAARREMPAANVSLASARPPLGHLMTLYQRYDSLRNSIALLREQTLHTPGIEDWPSIQTQYTNLLSHTFSIATALQSPIPHFLSAQLATLHEFLENEAQDATLFGEEETKMSSLFAGGQNESALPPIDDKDERNQLPVLAVHPCEMIPDNKLNWLGTLLSTVPELDVSNEEQARVAAYDETHTHSDEATLAADLEAHDARSIGALRSWYHTLLAPDADGDTYDFAMRVEAEE</sequence>
<dbReference type="VEuPathDB" id="FungiDB:Malapachy_3882"/>
<evidence type="ECO:0000313" key="1">
    <source>
        <dbReference type="EMBL" id="KOS14151.1"/>
    </source>
</evidence>
<dbReference type="Gene3D" id="1.20.58.1710">
    <property type="match status" value="1"/>
</dbReference>
<keyword evidence="2" id="KW-1185">Reference proteome</keyword>
<reference evidence="1 2" key="1">
    <citation type="submission" date="2015-07" db="EMBL/GenBank/DDBJ databases">
        <title>Draft Genome Sequence of Malassezia furfur CBS1878 and Malassezia pachydermatis CBS1879.</title>
        <authorList>
            <person name="Triana S."/>
            <person name="Ohm R."/>
            <person name="Gonzalez A."/>
            <person name="DeCock H."/>
            <person name="Restrepo S."/>
            <person name="Celis A."/>
        </authorList>
    </citation>
    <scope>NUCLEOTIDE SEQUENCE [LARGE SCALE GENOMIC DNA]</scope>
    <source>
        <strain evidence="1 2">CBS 1879</strain>
    </source>
</reference>